<organism evidence="8 9">
    <name type="scientific">Alicyclobacillus cellulosilyticus</name>
    <dbReference type="NCBI Taxonomy" id="1003997"/>
    <lineage>
        <taxon>Bacteria</taxon>
        <taxon>Bacillati</taxon>
        <taxon>Bacillota</taxon>
        <taxon>Bacilli</taxon>
        <taxon>Bacillales</taxon>
        <taxon>Alicyclobacillaceae</taxon>
        <taxon>Alicyclobacillus</taxon>
    </lineage>
</organism>
<evidence type="ECO:0000313" key="8">
    <source>
        <dbReference type="EMBL" id="GGJ05444.1"/>
    </source>
</evidence>
<evidence type="ECO:0000313" key="9">
    <source>
        <dbReference type="Proteomes" id="UP000637695"/>
    </source>
</evidence>
<dbReference type="CDD" id="cd18886">
    <property type="entry name" value="NUDIX_MutT_Nudt1"/>
    <property type="match status" value="1"/>
</dbReference>
<evidence type="ECO:0000256" key="6">
    <source>
        <dbReference type="RuleBase" id="RU003476"/>
    </source>
</evidence>
<comment type="caution">
    <text evidence="8">The sequence shown here is derived from an EMBL/GenBank/DDBJ whole genome shotgun (WGS) entry which is preliminary data.</text>
</comment>
<dbReference type="GO" id="GO:0046872">
    <property type="term" value="F:metal ion binding"/>
    <property type="evidence" value="ECO:0007669"/>
    <property type="project" value="UniProtKB-KW"/>
</dbReference>
<comment type="cofactor">
    <cofactor evidence="1">
        <name>Mg(2+)</name>
        <dbReference type="ChEBI" id="CHEBI:18420"/>
    </cofactor>
</comment>
<dbReference type="AlphaFoldDB" id="A0A917KCH2"/>
<dbReference type="SUPFAM" id="SSF55811">
    <property type="entry name" value="Nudix"/>
    <property type="match status" value="1"/>
</dbReference>
<dbReference type="Pfam" id="PF00293">
    <property type="entry name" value="NUDIX"/>
    <property type="match status" value="1"/>
</dbReference>
<keyword evidence="5" id="KW-0460">Magnesium</keyword>
<evidence type="ECO:0000256" key="4">
    <source>
        <dbReference type="ARBA" id="ARBA00022801"/>
    </source>
</evidence>
<feature type="domain" description="Nudix hydrolase" evidence="7">
    <location>
        <begin position="11"/>
        <end position="133"/>
    </location>
</feature>
<dbReference type="EMBL" id="BMOY01000017">
    <property type="protein sequence ID" value="GGJ05444.1"/>
    <property type="molecule type" value="Genomic_DNA"/>
</dbReference>
<keyword evidence="3" id="KW-0479">Metal-binding</keyword>
<keyword evidence="9" id="KW-1185">Reference proteome</keyword>
<dbReference type="InterPro" id="IPR020476">
    <property type="entry name" value="Nudix_hydrolase"/>
</dbReference>
<evidence type="ECO:0000256" key="2">
    <source>
        <dbReference type="ARBA" id="ARBA00005582"/>
    </source>
</evidence>
<dbReference type="InterPro" id="IPR015797">
    <property type="entry name" value="NUDIX_hydrolase-like_dom_sf"/>
</dbReference>
<dbReference type="PANTHER" id="PTHR43758">
    <property type="entry name" value="7,8-DIHYDRO-8-OXOGUANINE TRIPHOSPHATASE"/>
    <property type="match status" value="1"/>
</dbReference>
<sequence>MTDSGSARRMPAVLRYTICFIRHGDDLLLLHRRRPPNRGLWNGVGGKIDPGETPVAACVREVREETGLVLPAVRFRGIVTWDGAEGMYLFTAEAPVREVLPCDEGELAWKPISWVRQAADVVANIPYYLDHMLGGEPPVEHAFTYGVDGRIRAYERLPLDPAWVVAQR</sequence>
<name>A0A917KCH2_9BACL</name>
<dbReference type="Gene3D" id="3.90.79.10">
    <property type="entry name" value="Nucleoside Triphosphate Pyrophosphohydrolase"/>
    <property type="match status" value="1"/>
</dbReference>
<dbReference type="PROSITE" id="PS00893">
    <property type="entry name" value="NUDIX_BOX"/>
    <property type="match status" value="1"/>
</dbReference>
<accession>A0A917KCH2</accession>
<dbReference type="InterPro" id="IPR000086">
    <property type="entry name" value="NUDIX_hydrolase_dom"/>
</dbReference>
<dbReference type="PANTHER" id="PTHR43758:SF2">
    <property type="entry name" value="OXIDIZED PURINE NUCLEOSIDE TRIPHOSPHATE HYDROLASE"/>
    <property type="match status" value="1"/>
</dbReference>
<evidence type="ECO:0000256" key="1">
    <source>
        <dbReference type="ARBA" id="ARBA00001946"/>
    </source>
</evidence>
<dbReference type="InterPro" id="IPR020084">
    <property type="entry name" value="NUDIX_hydrolase_CS"/>
</dbReference>
<proteinExistence type="inferred from homology"/>
<reference evidence="8" key="2">
    <citation type="submission" date="2020-09" db="EMBL/GenBank/DDBJ databases">
        <authorList>
            <person name="Sun Q."/>
            <person name="Ohkuma M."/>
        </authorList>
    </citation>
    <scope>NUCLEOTIDE SEQUENCE</scope>
    <source>
        <strain evidence="8">JCM 18487</strain>
    </source>
</reference>
<dbReference type="GO" id="GO:0005737">
    <property type="term" value="C:cytoplasm"/>
    <property type="evidence" value="ECO:0007669"/>
    <property type="project" value="TreeGrafter"/>
</dbReference>
<evidence type="ECO:0000256" key="3">
    <source>
        <dbReference type="ARBA" id="ARBA00022723"/>
    </source>
</evidence>
<keyword evidence="4 6" id="KW-0378">Hydrolase</keyword>
<reference evidence="8" key="1">
    <citation type="journal article" date="2014" name="Int. J. Syst. Evol. Microbiol.">
        <title>Complete genome sequence of Corynebacterium casei LMG S-19264T (=DSM 44701T), isolated from a smear-ripened cheese.</title>
        <authorList>
            <consortium name="US DOE Joint Genome Institute (JGI-PGF)"/>
            <person name="Walter F."/>
            <person name="Albersmeier A."/>
            <person name="Kalinowski J."/>
            <person name="Ruckert C."/>
        </authorList>
    </citation>
    <scope>NUCLEOTIDE SEQUENCE</scope>
    <source>
        <strain evidence="8">JCM 18487</strain>
    </source>
</reference>
<protein>
    <submittedName>
        <fullName evidence="8">7,8-dihydro-8-oxoguanine triphosphatase</fullName>
    </submittedName>
</protein>
<evidence type="ECO:0000256" key="5">
    <source>
        <dbReference type="ARBA" id="ARBA00022842"/>
    </source>
</evidence>
<evidence type="ECO:0000259" key="7">
    <source>
        <dbReference type="PROSITE" id="PS51462"/>
    </source>
</evidence>
<dbReference type="GO" id="GO:0016818">
    <property type="term" value="F:hydrolase activity, acting on acid anhydrides, in phosphorus-containing anhydrides"/>
    <property type="evidence" value="ECO:0007669"/>
    <property type="project" value="TreeGrafter"/>
</dbReference>
<dbReference type="PRINTS" id="PR00502">
    <property type="entry name" value="NUDIXFAMILY"/>
</dbReference>
<dbReference type="RefSeq" id="WP_229776544.1">
    <property type="nucleotide sequence ID" value="NZ_BMOY01000017.1"/>
</dbReference>
<comment type="similarity">
    <text evidence="2 6">Belongs to the Nudix hydrolase family.</text>
</comment>
<dbReference type="Proteomes" id="UP000637695">
    <property type="component" value="Unassembled WGS sequence"/>
</dbReference>
<gene>
    <name evidence="8" type="ORF">GCM10010885_13170</name>
</gene>
<dbReference type="PROSITE" id="PS51462">
    <property type="entry name" value="NUDIX"/>
    <property type="match status" value="1"/>
</dbReference>